<dbReference type="EMBL" id="AAWS01000055">
    <property type="protein sequence ID" value="EAY25099.1"/>
    <property type="molecule type" value="Genomic_DNA"/>
</dbReference>
<comment type="caution">
    <text evidence="1">The sequence shown here is derived from an EMBL/GenBank/DDBJ whole genome shotgun (WGS) entry which is preliminary data.</text>
</comment>
<evidence type="ECO:0000313" key="2">
    <source>
        <dbReference type="Proteomes" id="UP000004095"/>
    </source>
</evidence>
<dbReference type="AlphaFoldDB" id="A1ZX19"/>
<protein>
    <submittedName>
        <fullName evidence="1">Uncharacterized protein</fullName>
    </submittedName>
</protein>
<gene>
    <name evidence="1" type="ORF">M23134_06087</name>
</gene>
<keyword evidence="2" id="KW-1185">Reference proteome</keyword>
<reference evidence="1 2" key="1">
    <citation type="submission" date="2007-01" db="EMBL/GenBank/DDBJ databases">
        <authorList>
            <person name="Haygood M."/>
            <person name="Podell S."/>
            <person name="Anderson C."/>
            <person name="Hopkinson B."/>
            <person name="Roe K."/>
            <person name="Barbeau K."/>
            <person name="Gaasterland T."/>
            <person name="Ferriera S."/>
            <person name="Johnson J."/>
            <person name="Kravitz S."/>
            <person name="Beeson K."/>
            <person name="Sutton G."/>
            <person name="Rogers Y.-H."/>
            <person name="Friedman R."/>
            <person name="Frazier M."/>
            <person name="Venter J.C."/>
        </authorList>
    </citation>
    <scope>NUCLEOTIDE SEQUENCE [LARGE SCALE GENOMIC DNA]</scope>
    <source>
        <strain evidence="1 2">ATCC 23134</strain>
    </source>
</reference>
<proteinExistence type="predicted"/>
<dbReference type="Proteomes" id="UP000004095">
    <property type="component" value="Unassembled WGS sequence"/>
</dbReference>
<evidence type="ECO:0000313" key="1">
    <source>
        <dbReference type="EMBL" id="EAY25099.1"/>
    </source>
</evidence>
<organism evidence="1 2">
    <name type="scientific">Microscilla marina ATCC 23134</name>
    <dbReference type="NCBI Taxonomy" id="313606"/>
    <lineage>
        <taxon>Bacteria</taxon>
        <taxon>Pseudomonadati</taxon>
        <taxon>Bacteroidota</taxon>
        <taxon>Cytophagia</taxon>
        <taxon>Cytophagales</taxon>
        <taxon>Microscillaceae</taxon>
        <taxon>Microscilla</taxon>
    </lineage>
</organism>
<accession>A1ZX19</accession>
<name>A1ZX19_MICM2</name>
<sequence>MAPVAVGAPINAIGFPFIRTVGLSGGITGPVGPDWSVIVQAGLFLIRTVGLVEIIVPAPGTPARVGPDVGSPITRGIGILV</sequence>